<organism evidence="2 3">
    <name type="scientific">Mucilaginibacter oryzae</name>
    <dbReference type="NCBI Taxonomy" id="468058"/>
    <lineage>
        <taxon>Bacteria</taxon>
        <taxon>Pseudomonadati</taxon>
        <taxon>Bacteroidota</taxon>
        <taxon>Sphingobacteriia</taxon>
        <taxon>Sphingobacteriales</taxon>
        <taxon>Sphingobacteriaceae</taxon>
        <taxon>Mucilaginibacter</taxon>
    </lineage>
</organism>
<feature type="transmembrane region" description="Helical" evidence="1">
    <location>
        <begin position="75"/>
        <end position="98"/>
    </location>
</feature>
<gene>
    <name evidence="2" type="ORF">LX99_03690</name>
</gene>
<keyword evidence="3" id="KW-1185">Reference proteome</keyword>
<feature type="transmembrane region" description="Helical" evidence="1">
    <location>
        <begin position="110"/>
        <end position="133"/>
    </location>
</feature>
<feature type="transmembrane region" description="Helical" evidence="1">
    <location>
        <begin position="45"/>
        <end position="63"/>
    </location>
</feature>
<keyword evidence="1" id="KW-0472">Membrane</keyword>
<keyword evidence="1" id="KW-1133">Transmembrane helix</keyword>
<evidence type="ECO:0000256" key="1">
    <source>
        <dbReference type="SAM" id="Phobius"/>
    </source>
</evidence>
<comment type="caution">
    <text evidence="2">The sequence shown here is derived from an EMBL/GenBank/DDBJ whole genome shotgun (WGS) entry which is preliminary data.</text>
</comment>
<dbReference type="Proteomes" id="UP000245678">
    <property type="component" value="Unassembled WGS sequence"/>
</dbReference>
<accession>A0A316H668</accession>
<evidence type="ECO:0000313" key="2">
    <source>
        <dbReference type="EMBL" id="PWK75956.1"/>
    </source>
</evidence>
<dbReference type="EMBL" id="QGHA01000007">
    <property type="protein sequence ID" value="PWK75956.1"/>
    <property type="molecule type" value="Genomic_DNA"/>
</dbReference>
<name>A0A316H668_9SPHI</name>
<protein>
    <submittedName>
        <fullName evidence="2">Uncharacterized protein</fullName>
    </submittedName>
</protein>
<proteinExistence type="predicted"/>
<feature type="transmembrane region" description="Helical" evidence="1">
    <location>
        <begin position="21"/>
        <end position="39"/>
    </location>
</feature>
<dbReference type="AlphaFoldDB" id="A0A316H668"/>
<keyword evidence="1" id="KW-0812">Transmembrane</keyword>
<reference evidence="2 3" key="1">
    <citation type="submission" date="2018-05" db="EMBL/GenBank/DDBJ databases">
        <title>Genomic Encyclopedia of Archaeal and Bacterial Type Strains, Phase II (KMG-II): from individual species to whole genera.</title>
        <authorList>
            <person name="Goeker M."/>
        </authorList>
    </citation>
    <scope>NUCLEOTIDE SEQUENCE [LARGE SCALE GENOMIC DNA]</scope>
    <source>
        <strain evidence="2 3">DSM 19975</strain>
    </source>
</reference>
<sequence>MLQGIIDKFYLNNHPDGKPPMGFIKGILILYLALIIQTTNNYLGGFNISATLFFFLVGGFLIFATGEGRKWAKSILSVLILLNVLLLGWSVLYALGILHETSDAKKQFQMPVYLIILTIVEMVCELWGWALMINKEADWWFNRKK</sequence>
<evidence type="ECO:0000313" key="3">
    <source>
        <dbReference type="Proteomes" id="UP000245678"/>
    </source>
</evidence>
<dbReference type="RefSeq" id="WP_109609169.1">
    <property type="nucleotide sequence ID" value="NZ_QGHA01000007.1"/>
</dbReference>